<dbReference type="RefSeq" id="WP_247244559.1">
    <property type="nucleotide sequence ID" value="NZ_JALJRA010000010.1"/>
</dbReference>
<keyword evidence="3" id="KW-1185">Reference proteome</keyword>
<dbReference type="Proteomes" id="UP001549031">
    <property type="component" value="Unassembled WGS sequence"/>
</dbReference>
<comment type="caution">
    <text evidence="2">The sequence shown here is derived from an EMBL/GenBank/DDBJ whole genome shotgun (WGS) entry which is preliminary data.</text>
</comment>
<accession>A0ABV2H857</accession>
<protein>
    <submittedName>
        <fullName evidence="2">Uncharacterized protein</fullName>
    </submittedName>
</protein>
<sequence>MQSTGLDSKSESSKHHGQTGKHPMNRREFNIAADFQPAGLAGLSQCFAASNKTTAKTKTKTV</sequence>
<name>A0ABV2H857_9HYPH</name>
<evidence type="ECO:0000313" key="3">
    <source>
        <dbReference type="Proteomes" id="UP001549031"/>
    </source>
</evidence>
<feature type="region of interest" description="Disordered" evidence="1">
    <location>
        <begin position="1"/>
        <end position="31"/>
    </location>
</feature>
<evidence type="ECO:0000313" key="2">
    <source>
        <dbReference type="EMBL" id="MET3586743.1"/>
    </source>
</evidence>
<proteinExistence type="predicted"/>
<dbReference type="EMBL" id="JBEPLJ010000010">
    <property type="protein sequence ID" value="MET3586743.1"/>
    <property type="molecule type" value="Genomic_DNA"/>
</dbReference>
<evidence type="ECO:0000256" key="1">
    <source>
        <dbReference type="SAM" id="MobiDB-lite"/>
    </source>
</evidence>
<gene>
    <name evidence="2" type="ORF">ABID21_002863</name>
</gene>
<organism evidence="2 3">
    <name type="scientific">Pseudorhizobium tarimense</name>
    <dbReference type="NCBI Taxonomy" id="1079109"/>
    <lineage>
        <taxon>Bacteria</taxon>
        <taxon>Pseudomonadati</taxon>
        <taxon>Pseudomonadota</taxon>
        <taxon>Alphaproteobacteria</taxon>
        <taxon>Hyphomicrobiales</taxon>
        <taxon>Rhizobiaceae</taxon>
        <taxon>Rhizobium/Agrobacterium group</taxon>
        <taxon>Pseudorhizobium</taxon>
    </lineage>
</organism>
<reference evidence="2 3" key="1">
    <citation type="submission" date="2024-06" db="EMBL/GenBank/DDBJ databases">
        <title>Genomic Encyclopedia of Type Strains, Phase IV (KMG-IV): sequencing the most valuable type-strain genomes for metagenomic binning, comparative biology and taxonomic classification.</title>
        <authorList>
            <person name="Goeker M."/>
        </authorList>
    </citation>
    <scope>NUCLEOTIDE SEQUENCE [LARGE SCALE GENOMIC DNA]</scope>
    <source>
        <strain evidence="2 3">DSM 105042</strain>
    </source>
</reference>